<evidence type="ECO:0000256" key="1">
    <source>
        <dbReference type="SAM" id="MobiDB-lite"/>
    </source>
</evidence>
<organism evidence="2 3">
    <name type="scientific">Caerostris extrusa</name>
    <name type="common">Bark spider</name>
    <name type="synonym">Caerostris bankana</name>
    <dbReference type="NCBI Taxonomy" id="172846"/>
    <lineage>
        <taxon>Eukaryota</taxon>
        <taxon>Metazoa</taxon>
        <taxon>Ecdysozoa</taxon>
        <taxon>Arthropoda</taxon>
        <taxon>Chelicerata</taxon>
        <taxon>Arachnida</taxon>
        <taxon>Araneae</taxon>
        <taxon>Araneomorphae</taxon>
        <taxon>Entelegynae</taxon>
        <taxon>Araneoidea</taxon>
        <taxon>Araneidae</taxon>
        <taxon>Caerostris</taxon>
    </lineage>
</organism>
<feature type="region of interest" description="Disordered" evidence="1">
    <location>
        <begin position="28"/>
        <end position="66"/>
    </location>
</feature>
<protein>
    <submittedName>
        <fullName evidence="2">Uncharacterized protein</fullName>
    </submittedName>
</protein>
<comment type="caution">
    <text evidence="2">The sequence shown here is derived from an EMBL/GenBank/DDBJ whole genome shotgun (WGS) entry which is preliminary data.</text>
</comment>
<accession>A0AAV4N6N8</accession>
<dbReference type="Proteomes" id="UP001054945">
    <property type="component" value="Unassembled WGS sequence"/>
</dbReference>
<reference evidence="2 3" key="1">
    <citation type="submission" date="2021-06" db="EMBL/GenBank/DDBJ databases">
        <title>Caerostris extrusa draft genome.</title>
        <authorList>
            <person name="Kono N."/>
            <person name="Arakawa K."/>
        </authorList>
    </citation>
    <scope>NUCLEOTIDE SEQUENCE [LARGE SCALE GENOMIC DNA]</scope>
</reference>
<dbReference type="EMBL" id="BPLR01020555">
    <property type="protein sequence ID" value="GIX79950.1"/>
    <property type="molecule type" value="Genomic_DNA"/>
</dbReference>
<dbReference type="AlphaFoldDB" id="A0AAV4N6N8"/>
<name>A0AAV4N6N8_CAEEX</name>
<keyword evidence="3" id="KW-1185">Reference proteome</keyword>
<sequence>MPLSIVITIASFLMSIRKRIENLSGLFQSMSSPNSRDRSTLLKSPQTFATSGSTENKSEKKAPNSPLSLICGDLSLSRARSSA</sequence>
<gene>
    <name evidence="2" type="ORF">CEXT_788511</name>
</gene>
<evidence type="ECO:0000313" key="3">
    <source>
        <dbReference type="Proteomes" id="UP001054945"/>
    </source>
</evidence>
<proteinExistence type="predicted"/>
<feature type="compositionally biased region" description="Polar residues" evidence="1">
    <location>
        <begin position="41"/>
        <end position="55"/>
    </location>
</feature>
<evidence type="ECO:0000313" key="2">
    <source>
        <dbReference type="EMBL" id="GIX79950.1"/>
    </source>
</evidence>